<reference evidence="1" key="2">
    <citation type="submission" date="2020-05" db="UniProtKB">
        <authorList>
            <consortium name="EnsemblMetazoa"/>
        </authorList>
    </citation>
    <scope>IDENTIFICATION</scope>
    <source>
        <strain evidence="1">MINIMUS1</strain>
    </source>
</reference>
<dbReference type="AlphaFoldDB" id="A0A182WQ34"/>
<name>A0A182WQ34_9DIPT</name>
<accession>A0A182WQ34</accession>
<sequence>MLAYIATSVPGCSSMNNEHHIGMTTEKQLPASA</sequence>
<organism evidence="1 2">
    <name type="scientific">Anopheles minimus</name>
    <dbReference type="NCBI Taxonomy" id="112268"/>
    <lineage>
        <taxon>Eukaryota</taxon>
        <taxon>Metazoa</taxon>
        <taxon>Ecdysozoa</taxon>
        <taxon>Arthropoda</taxon>
        <taxon>Hexapoda</taxon>
        <taxon>Insecta</taxon>
        <taxon>Pterygota</taxon>
        <taxon>Neoptera</taxon>
        <taxon>Endopterygota</taxon>
        <taxon>Diptera</taxon>
        <taxon>Nematocera</taxon>
        <taxon>Culicoidea</taxon>
        <taxon>Culicidae</taxon>
        <taxon>Anophelinae</taxon>
        <taxon>Anopheles</taxon>
    </lineage>
</organism>
<proteinExistence type="predicted"/>
<evidence type="ECO:0000313" key="2">
    <source>
        <dbReference type="Proteomes" id="UP000075920"/>
    </source>
</evidence>
<dbReference type="VEuPathDB" id="VectorBase:AMIN014767"/>
<dbReference type="EnsemblMetazoa" id="AMIN014767-RA">
    <property type="protein sequence ID" value="AMIN014767-PA"/>
    <property type="gene ID" value="AMIN014767"/>
</dbReference>
<reference evidence="2" key="1">
    <citation type="submission" date="2013-03" db="EMBL/GenBank/DDBJ databases">
        <title>The Genome Sequence of Anopheles minimus MINIMUS1.</title>
        <authorList>
            <consortium name="The Broad Institute Genomics Platform"/>
            <person name="Neafsey D.E."/>
            <person name="Walton C."/>
            <person name="Walker B."/>
            <person name="Young S.K."/>
            <person name="Zeng Q."/>
            <person name="Gargeya S."/>
            <person name="Fitzgerald M."/>
            <person name="Haas B."/>
            <person name="Abouelleil A."/>
            <person name="Allen A.W."/>
            <person name="Alvarado L."/>
            <person name="Arachchi H.M."/>
            <person name="Berlin A.M."/>
            <person name="Chapman S.B."/>
            <person name="Gainer-Dewar J."/>
            <person name="Goldberg J."/>
            <person name="Griggs A."/>
            <person name="Gujja S."/>
            <person name="Hansen M."/>
            <person name="Howarth C."/>
            <person name="Imamovic A."/>
            <person name="Ireland A."/>
            <person name="Larimer J."/>
            <person name="McCowan C."/>
            <person name="Murphy C."/>
            <person name="Pearson M."/>
            <person name="Poon T.W."/>
            <person name="Priest M."/>
            <person name="Roberts A."/>
            <person name="Saif S."/>
            <person name="Shea T."/>
            <person name="Sisk P."/>
            <person name="Sykes S."/>
            <person name="Wortman J."/>
            <person name="Nusbaum C."/>
            <person name="Birren B."/>
        </authorList>
    </citation>
    <scope>NUCLEOTIDE SEQUENCE [LARGE SCALE GENOMIC DNA]</scope>
    <source>
        <strain evidence="2">MINIMUS1</strain>
    </source>
</reference>
<dbReference type="Proteomes" id="UP000075920">
    <property type="component" value="Unassembled WGS sequence"/>
</dbReference>
<dbReference type="EnsemblMetazoa" id="AMIN014767-RB">
    <property type="protein sequence ID" value="AMIN014767-PB"/>
    <property type="gene ID" value="AMIN014767"/>
</dbReference>
<evidence type="ECO:0000313" key="1">
    <source>
        <dbReference type="EnsemblMetazoa" id="AMIN014767-PA"/>
    </source>
</evidence>
<keyword evidence="2" id="KW-1185">Reference proteome</keyword>
<protein>
    <submittedName>
        <fullName evidence="1">Uncharacterized protein</fullName>
    </submittedName>
</protein>